<dbReference type="OrthoDB" id="5572782at2759"/>
<feature type="compositionally biased region" description="Basic residues" evidence="1">
    <location>
        <begin position="277"/>
        <end position="288"/>
    </location>
</feature>
<gene>
    <name evidence="4" type="ORF">CMQ_374</name>
</gene>
<dbReference type="Pfam" id="PF00041">
    <property type="entry name" value="fn3"/>
    <property type="match status" value="1"/>
</dbReference>
<dbReference type="InParanoid" id="F0XDG2"/>
<dbReference type="EMBL" id="GL629765">
    <property type="protein sequence ID" value="EFX03446.1"/>
    <property type="molecule type" value="Genomic_DNA"/>
</dbReference>
<feature type="compositionally biased region" description="Basic and acidic residues" evidence="1">
    <location>
        <begin position="427"/>
        <end position="452"/>
    </location>
</feature>
<dbReference type="InterPro" id="IPR036116">
    <property type="entry name" value="FN3_sf"/>
</dbReference>
<feature type="compositionally biased region" description="Polar residues" evidence="1">
    <location>
        <begin position="1096"/>
        <end position="1106"/>
    </location>
</feature>
<keyword evidence="2" id="KW-1133">Transmembrane helix</keyword>
<dbReference type="SUPFAM" id="SSF49265">
    <property type="entry name" value="Fibronectin type III"/>
    <property type="match status" value="1"/>
</dbReference>
<protein>
    <submittedName>
        <fullName evidence="4">Fibronectin type 3 domain containing protein</fullName>
    </submittedName>
</protein>
<name>F0XDG2_GROCL</name>
<dbReference type="Proteomes" id="UP000007796">
    <property type="component" value="Unassembled WGS sequence"/>
</dbReference>
<reference evidence="4 5" key="1">
    <citation type="journal article" date="2011" name="Proc. Natl. Acad. Sci. U.S.A.">
        <title>Genome and transcriptome analyses of the mountain pine beetle-fungal symbiont Grosmannia clavigera, a lodgepole pine pathogen.</title>
        <authorList>
            <person name="DiGuistini S."/>
            <person name="Wang Y."/>
            <person name="Liao N.Y."/>
            <person name="Taylor G."/>
            <person name="Tanguay P."/>
            <person name="Feau N."/>
            <person name="Henrissat B."/>
            <person name="Chan S.K."/>
            <person name="Hesse-Orce U."/>
            <person name="Alamouti S.M."/>
            <person name="Tsui C.K.M."/>
            <person name="Docking R.T."/>
            <person name="Levasseur A."/>
            <person name="Haridas S."/>
            <person name="Robertson G."/>
            <person name="Birol I."/>
            <person name="Holt R.A."/>
            <person name="Marra M.A."/>
            <person name="Hamelin R.C."/>
            <person name="Hirst M."/>
            <person name="Jones S.J.M."/>
            <person name="Bohlmann J."/>
            <person name="Breuil C."/>
        </authorList>
    </citation>
    <scope>NUCLEOTIDE SEQUENCE [LARGE SCALE GENOMIC DNA]</scope>
    <source>
        <strain evidence="5">kw1407 / UAMH 11150</strain>
    </source>
</reference>
<keyword evidence="2" id="KW-0472">Membrane</keyword>
<dbReference type="GO" id="GO:0007004">
    <property type="term" value="P:telomere maintenance via telomerase"/>
    <property type="evidence" value="ECO:0007669"/>
    <property type="project" value="TreeGrafter"/>
</dbReference>
<dbReference type="GO" id="GO:0043047">
    <property type="term" value="F:single-stranded telomeric DNA binding"/>
    <property type="evidence" value="ECO:0007669"/>
    <property type="project" value="TreeGrafter"/>
</dbReference>
<dbReference type="InterPro" id="IPR013783">
    <property type="entry name" value="Ig-like_fold"/>
</dbReference>
<feature type="compositionally biased region" description="Basic and acidic residues" evidence="1">
    <location>
        <begin position="366"/>
        <end position="383"/>
    </location>
</feature>
<feature type="transmembrane region" description="Helical" evidence="2">
    <location>
        <begin position="34"/>
        <end position="51"/>
    </location>
</feature>
<dbReference type="CDD" id="cd00063">
    <property type="entry name" value="FN3"/>
    <property type="match status" value="1"/>
</dbReference>
<feature type="region of interest" description="Disordered" evidence="1">
    <location>
        <begin position="256"/>
        <end position="310"/>
    </location>
</feature>
<accession>F0XDG2</accession>
<feature type="compositionally biased region" description="Low complexity" evidence="1">
    <location>
        <begin position="702"/>
        <end position="728"/>
    </location>
</feature>
<feature type="region of interest" description="Disordered" evidence="1">
    <location>
        <begin position="896"/>
        <end position="970"/>
    </location>
</feature>
<dbReference type="RefSeq" id="XP_014172928.1">
    <property type="nucleotide sequence ID" value="XM_014317453.1"/>
</dbReference>
<dbReference type="Gene3D" id="2.60.40.10">
    <property type="entry name" value="Immunoglobulins"/>
    <property type="match status" value="1"/>
</dbReference>
<sequence>MLWVTWTIPPLVSSLVLCFAVLVIWAADPKVTHLNLLSVLVLVLLGLSLAPDRASDVFNALYRLSITLIDDWRLDGLTLTHANMLVSGAAVVWLARRALQTLWKPVPELIDILGVEVPVPPDVSLTAIGSDKATITWTHPPPNRPVEKYVIQVNGVNVGESTTSRDNLITVSGLKANHFYNVRIIAVGSNNFQAGSRVLRLRTFASNGQPRLGTARLPTDFSDNDTPSRQSDAAGGDENGSAKQFVTSTFGIAQPLPQDTAQGLTRDGNLSAGINHSSRRNTVNRRHSPSTASLDQQSAMSVAGPGSNEETKLTEAQMAELNQKYLNLRKETEEITALMAKEEEDSKKLMSEYEAQKRAKRKEHKRKEEQTEKLKREQGSTERAMRAALQRRAQKEKKLKEKVAELQRLRDNIAKWDKGIQEMRRDQAKYNEQRAELEEEQQKKTTELRESTAEAQAECSRLEAELKEKRQRVKELEDDRDNQTNNGDGVAWRASLSELHKEWQRSELEYRNRLLHETRRQQGLDGHISILSAQMQQIPHNYVGPYSPFNPAGPAATLGASTNVPPGFDFDSMSQAQLKHRSRASNSISSVAISSPPQAYTLADLNGPITSTASPYISASRPSTQSGFLTGPYMGLATEHHLMMDESGFRALTAGAPLSPSATSLLPSNIFADDDASDPADLVHRMGPFVPVHTESPDPLGSHDGSGNNNGSDLANGNSSSNGSSNDNVISTNTNDPQSPASSSRSMSILSSPRDSSQHLPFSVYGVDSTDGRPPQSGRLPSPTMPAVHGQAPAHPRFGIFTFPRSRGARALDGDGPALGSLKHGQSQSFPRQGEDAELGNKSRRISLSSWSVFNRNSAGPEIMDSQFSAGAGMIKPGFSARSLFPFASRTNSSIFADRDASSPRPASVASTDMPRPSTDSGSIWGPPGLEGGGGSLSKSSRLWPSETAWPSRNPSRRPSIHGSPSALKTNLASAEDEILDEEELLNPETSPSQVGVIGSRPPAADKKASSLGKALNPAAPTFMASIFRTKSERGKDKVKDKTRSRDKDRDRDETAAPETPSLAIEETQPSKRLSRDGHSLRTQTSVSESRESLDYTISNTASEPNSVAVLSSSKDSSEHTLLKLFKKESTSKLSFSRRMRPSKGPGSMTNSEKNTSASRSSFGDFEDVNDELDRAGSVSGRGGSVLGPESVTGGSPCPSLGPTKSREKAESKLKTSGSWFSIKKKNREKESLEMDRDRLMETESVSSFAPTEDGEKRAV</sequence>
<dbReference type="STRING" id="655863.F0XDG2"/>
<keyword evidence="2" id="KW-0812">Transmembrane</keyword>
<feature type="region of interest" description="Disordered" evidence="1">
    <location>
        <begin position="813"/>
        <end position="838"/>
    </location>
</feature>
<feature type="region of interest" description="Disordered" evidence="1">
    <location>
        <begin position="209"/>
        <end position="242"/>
    </location>
</feature>
<dbReference type="GO" id="GO:0030870">
    <property type="term" value="C:Mre11 complex"/>
    <property type="evidence" value="ECO:0007669"/>
    <property type="project" value="TreeGrafter"/>
</dbReference>
<dbReference type="GeneID" id="25976873"/>
<feature type="compositionally biased region" description="Polar residues" evidence="1">
    <location>
        <begin position="729"/>
        <end position="738"/>
    </location>
</feature>
<feature type="region of interest" description="Disordered" evidence="1">
    <location>
        <begin position="689"/>
        <end position="790"/>
    </location>
</feature>
<feature type="region of interest" description="Disordered" evidence="1">
    <location>
        <begin position="985"/>
        <end position="1119"/>
    </location>
</feature>
<feature type="compositionally biased region" description="Low complexity" evidence="1">
    <location>
        <begin position="739"/>
        <end position="755"/>
    </location>
</feature>
<feature type="domain" description="Fibronectin type-III" evidence="3">
    <location>
        <begin position="119"/>
        <end position="206"/>
    </location>
</feature>
<feature type="region of interest" description="Disordered" evidence="1">
    <location>
        <begin position="427"/>
        <end position="456"/>
    </location>
</feature>
<dbReference type="GO" id="GO:0000794">
    <property type="term" value="C:condensed nuclear chromosome"/>
    <property type="evidence" value="ECO:0007669"/>
    <property type="project" value="TreeGrafter"/>
</dbReference>
<dbReference type="SMART" id="SM00060">
    <property type="entry name" value="FN3"/>
    <property type="match status" value="1"/>
</dbReference>
<feature type="region of interest" description="Disordered" evidence="1">
    <location>
        <begin position="355"/>
        <end position="383"/>
    </location>
</feature>
<feature type="transmembrane region" description="Helical" evidence="2">
    <location>
        <begin position="6"/>
        <end position="27"/>
    </location>
</feature>
<evidence type="ECO:0000256" key="1">
    <source>
        <dbReference type="SAM" id="MobiDB-lite"/>
    </source>
</evidence>
<dbReference type="GO" id="GO:0006302">
    <property type="term" value="P:double-strand break repair"/>
    <property type="evidence" value="ECO:0007669"/>
    <property type="project" value="TreeGrafter"/>
</dbReference>
<feature type="compositionally biased region" description="Basic and acidic residues" evidence="1">
    <location>
        <begin position="1030"/>
        <end position="1055"/>
    </location>
</feature>
<evidence type="ECO:0000256" key="2">
    <source>
        <dbReference type="SAM" id="Phobius"/>
    </source>
</evidence>
<dbReference type="eggNOG" id="ENOG502R2RI">
    <property type="taxonomic scope" value="Eukaryota"/>
</dbReference>
<feature type="compositionally biased region" description="Basic and acidic residues" evidence="1">
    <location>
        <begin position="1205"/>
        <end position="1214"/>
    </location>
</feature>
<keyword evidence="5" id="KW-1185">Reference proteome</keyword>
<dbReference type="GO" id="GO:0000722">
    <property type="term" value="P:telomere maintenance via recombination"/>
    <property type="evidence" value="ECO:0007669"/>
    <property type="project" value="TreeGrafter"/>
</dbReference>
<feature type="compositionally biased region" description="Basic and acidic residues" evidence="1">
    <location>
        <begin position="1228"/>
        <end position="1242"/>
    </location>
</feature>
<feature type="region of interest" description="Disordered" evidence="1">
    <location>
        <begin position="1131"/>
        <end position="1260"/>
    </location>
</feature>
<dbReference type="GO" id="GO:0003691">
    <property type="term" value="F:double-stranded telomeric DNA binding"/>
    <property type="evidence" value="ECO:0007669"/>
    <property type="project" value="TreeGrafter"/>
</dbReference>
<evidence type="ECO:0000313" key="4">
    <source>
        <dbReference type="EMBL" id="EFX03446.1"/>
    </source>
</evidence>
<feature type="compositionally biased region" description="Polar residues" evidence="1">
    <location>
        <begin position="1148"/>
        <end position="1162"/>
    </location>
</feature>
<dbReference type="PROSITE" id="PS50853">
    <property type="entry name" value="FN3"/>
    <property type="match status" value="1"/>
</dbReference>
<dbReference type="HOGENOM" id="CLU_005801_0_0_1"/>
<dbReference type="PANTHER" id="PTHR18867:SF12">
    <property type="entry name" value="DNA REPAIR PROTEIN RAD50"/>
    <property type="match status" value="1"/>
</dbReference>
<dbReference type="AlphaFoldDB" id="F0XDG2"/>
<organism evidence="5">
    <name type="scientific">Grosmannia clavigera (strain kw1407 / UAMH 11150)</name>
    <name type="common">Blue stain fungus</name>
    <name type="synonym">Graphiocladiella clavigera</name>
    <dbReference type="NCBI Taxonomy" id="655863"/>
    <lineage>
        <taxon>Eukaryota</taxon>
        <taxon>Fungi</taxon>
        <taxon>Dikarya</taxon>
        <taxon>Ascomycota</taxon>
        <taxon>Pezizomycotina</taxon>
        <taxon>Sordariomycetes</taxon>
        <taxon>Sordariomycetidae</taxon>
        <taxon>Ophiostomatales</taxon>
        <taxon>Ophiostomataceae</taxon>
        <taxon>Leptographium</taxon>
    </lineage>
</organism>
<proteinExistence type="predicted"/>
<evidence type="ECO:0000313" key="5">
    <source>
        <dbReference type="Proteomes" id="UP000007796"/>
    </source>
</evidence>
<dbReference type="GO" id="GO:0051880">
    <property type="term" value="F:G-quadruplex DNA binding"/>
    <property type="evidence" value="ECO:0007669"/>
    <property type="project" value="TreeGrafter"/>
</dbReference>
<dbReference type="PANTHER" id="PTHR18867">
    <property type="entry name" value="RAD50"/>
    <property type="match status" value="1"/>
</dbReference>
<dbReference type="GO" id="GO:0070192">
    <property type="term" value="P:chromosome organization involved in meiotic cell cycle"/>
    <property type="evidence" value="ECO:0007669"/>
    <property type="project" value="TreeGrafter"/>
</dbReference>
<feature type="compositionally biased region" description="Polar residues" evidence="1">
    <location>
        <begin position="289"/>
        <end position="300"/>
    </location>
</feature>
<dbReference type="InterPro" id="IPR003961">
    <property type="entry name" value="FN3_dom"/>
</dbReference>
<evidence type="ECO:0000259" key="3">
    <source>
        <dbReference type="PROSITE" id="PS50853"/>
    </source>
</evidence>